<gene>
    <name evidence="3" type="ORF">H4219_006298</name>
</gene>
<feature type="region of interest" description="Disordered" evidence="1">
    <location>
        <begin position="1"/>
        <end position="22"/>
    </location>
</feature>
<feature type="compositionally biased region" description="Polar residues" evidence="1">
    <location>
        <begin position="1"/>
        <end position="11"/>
    </location>
</feature>
<dbReference type="SUPFAM" id="SSF52540">
    <property type="entry name" value="P-loop containing nucleoside triphosphate hydrolases"/>
    <property type="match status" value="1"/>
</dbReference>
<dbReference type="AlphaFoldDB" id="A0A9W8DMZ2"/>
<sequence length="714" mass="81940">MNMYGTSSIASPTAGINDPRKRKDTTLLPKQVFKKPYTPPQTPTSVDTTKSCQDSVVCTNLSTSENSWAFAMKHNELYVDKTADLKRLWEDFDYVYYIHRPPKSGKTWFVDMAQYFFEIAKEESTLVAKRTLFNESLLGHVDGGRKFIDDHCGQYITIKISFKNIRTDTMETFYKGLLDIYNSLYNQWKAEIDGFEKAHNKSAAGVISEYVTRLYNEMQKSYTPYYRFLLRLIQYLYYYYNKRSVILIDDLDCPIFGCKNDSLRKEISEKLLRIISTIENDGDQMYTKQIYIFGTNSFDVNSILAGRNDIHVYDFTFFINSSREGCSGFEEAFGFTEREVVLLLNNIFPGVSDQKQKLIDEATIMARKYYTECYAYIDSRLYNQSYIMSYLHTIKDAKCDLLSGKCTMESLAKDLLLVQRGKNSIKEIAKEFPYVPKGIIVELVKDYIEQQNDPNPSLVDADFVDPSINCFLSGYCCQCDDANLPLKADELILPEILFGFMAQFKYINIESYFPASEKEPPVLMELLGYPFENADLITDGLDKLVRCDYAGFTKAIRAIIHSGGIKGMSEQNLFENHDLVYVSLMLYGYHLGYFTETETLAGAGNRAIALIPRGTGNAGFMIKLECMSKPQEGAKLEDKLKRLSFEDTDQSQNNHDYFHIFNQYEEVVKVTEAAVTFHDKEYSVSVRQLEKTSKGWEYQNLATDPVETLRGSLA</sequence>
<dbReference type="OrthoDB" id="5584915at2759"/>
<organism evidence="3 4">
    <name type="scientific">Mycoemilia scoparia</name>
    <dbReference type="NCBI Taxonomy" id="417184"/>
    <lineage>
        <taxon>Eukaryota</taxon>
        <taxon>Fungi</taxon>
        <taxon>Fungi incertae sedis</taxon>
        <taxon>Zoopagomycota</taxon>
        <taxon>Kickxellomycotina</taxon>
        <taxon>Kickxellomycetes</taxon>
        <taxon>Kickxellales</taxon>
        <taxon>Kickxellaceae</taxon>
        <taxon>Mycoemilia</taxon>
    </lineage>
</organism>
<proteinExistence type="predicted"/>
<evidence type="ECO:0000256" key="1">
    <source>
        <dbReference type="SAM" id="MobiDB-lite"/>
    </source>
</evidence>
<dbReference type="Proteomes" id="UP001150538">
    <property type="component" value="Unassembled WGS sequence"/>
</dbReference>
<comment type="caution">
    <text evidence="3">The sequence shown here is derived from an EMBL/GenBank/DDBJ whole genome shotgun (WGS) entry which is preliminary data.</text>
</comment>
<feature type="domain" description="AAA-ATPase-like" evidence="2">
    <location>
        <begin position="72"/>
        <end position="302"/>
    </location>
</feature>
<dbReference type="PANTHER" id="PTHR34825">
    <property type="entry name" value="CONSERVED PROTEIN, WITH A WEAK D-GALACTARATE DEHYDRATASE/ALTRONATE HYDROLASE DOMAIN"/>
    <property type="match status" value="1"/>
</dbReference>
<keyword evidence="4" id="KW-1185">Reference proteome</keyword>
<evidence type="ECO:0000259" key="2">
    <source>
        <dbReference type="Pfam" id="PF09820"/>
    </source>
</evidence>
<reference evidence="3" key="1">
    <citation type="submission" date="2022-07" db="EMBL/GenBank/DDBJ databases">
        <title>Phylogenomic reconstructions and comparative analyses of Kickxellomycotina fungi.</title>
        <authorList>
            <person name="Reynolds N.K."/>
            <person name="Stajich J.E."/>
            <person name="Barry K."/>
            <person name="Grigoriev I.V."/>
            <person name="Crous P."/>
            <person name="Smith M.E."/>
        </authorList>
    </citation>
    <scope>NUCLEOTIDE SEQUENCE</scope>
    <source>
        <strain evidence="3">NBRC 100468</strain>
    </source>
</reference>
<evidence type="ECO:0000313" key="4">
    <source>
        <dbReference type="Proteomes" id="UP001150538"/>
    </source>
</evidence>
<dbReference type="InterPro" id="IPR027417">
    <property type="entry name" value="P-loop_NTPase"/>
</dbReference>
<dbReference type="InterPro" id="IPR018631">
    <property type="entry name" value="AAA-ATPase-like_dom"/>
</dbReference>
<protein>
    <recommendedName>
        <fullName evidence="2">AAA-ATPase-like domain-containing protein</fullName>
    </recommendedName>
</protein>
<dbReference type="Pfam" id="PF09820">
    <property type="entry name" value="AAA-ATPase_like"/>
    <property type="match status" value="1"/>
</dbReference>
<dbReference type="PANTHER" id="PTHR34825:SF1">
    <property type="entry name" value="AAA-ATPASE-LIKE DOMAIN-CONTAINING PROTEIN"/>
    <property type="match status" value="1"/>
</dbReference>
<dbReference type="EMBL" id="JANBPU010000644">
    <property type="protein sequence ID" value="KAJ1910021.1"/>
    <property type="molecule type" value="Genomic_DNA"/>
</dbReference>
<accession>A0A9W8DMZ2</accession>
<evidence type="ECO:0000313" key="3">
    <source>
        <dbReference type="EMBL" id="KAJ1910021.1"/>
    </source>
</evidence>
<name>A0A9W8DMZ2_9FUNG</name>